<dbReference type="EMBL" id="JARJCW010000081">
    <property type="protein sequence ID" value="KAJ7196806.1"/>
    <property type="molecule type" value="Genomic_DNA"/>
</dbReference>
<evidence type="ECO:0000313" key="1">
    <source>
        <dbReference type="EMBL" id="KAJ7196806.1"/>
    </source>
</evidence>
<name>A0AAD6Y4Y0_9AGAR</name>
<protein>
    <submittedName>
        <fullName evidence="1">Uncharacterized protein</fullName>
    </submittedName>
</protein>
<keyword evidence="2" id="KW-1185">Reference proteome</keyword>
<organism evidence="1 2">
    <name type="scientific">Mycena pura</name>
    <dbReference type="NCBI Taxonomy" id="153505"/>
    <lineage>
        <taxon>Eukaryota</taxon>
        <taxon>Fungi</taxon>
        <taxon>Dikarya</taxon>
        <taxon>Basidiomycota</taxon>
        <taxon>Agaricomycotina</taxon>
        <taxon>Agaricomycetes</taxon>
        <taxon>Agaricomycetidae</taxon>
        <taxon>Agaricales</taxon>
        <taxon>Marasmiineae</taxon>
        <taxon>Mycenaceae</taxon>
        <taxon>Mycena</taxon>
    </lineage>
</organism>
<gene>
    <name evidence="1" type="ORF">GGX14DRAFT_574621</name>
</gene>
<evidence type="ECO:0000313" key="2">
    <source>
        <dbReference type="Proteomes" id="UP001219525"/>
    </source>
</evidence>
<dbReference type="Proteomes" id="UP001219525">
    <property type="component" value="Unassembled WGS sequence"/>
</dbReference>
<reference evidence="1" key="1">
    <citation type="submission" date="2023-03" db="EMBL/GenBank/DDBJ databases">
        <title>Massive genome expansion in bonnet fungi (Mycena s.s.) driven by repeated elements and novel gene families across ecological guilds.</title>
        <authorList>
            <consortium name="Lawrence Berkeley National Laboratory"/>
            <person name="Harder C.B."/>
            <person name="Miyauchi S."/>
            <person name="Viragh M."/>
            <person name="Kuo A."/>
            <person name="Thoen E."/>
            <person name="Andreopoulos B."/>
            <person name="Lu D."/>
            <person name="Skrede I."/>
            <person name="Drula E."/>
            <person name="Henrissat B."/>
            <person name="Morin E."/>
            <person name="Kohler A."/>
            <person name="Barry K."/>
            <person name="LaButti K."/>
            <person name="Morin E."/>
            <person name="Salamov A."/>
            <person name="Lipzen A."/>
            <person name="Mereny Z."/>
            <person name="Hegedus B."/>
            <person name="Baldrian P."/>
            <person name="Stursova M."/>
            <person name="Weitz H."/>
            <person name="Taylor A."/>
            <person name="Grigoriev I.V."/>
            <person name="Nagy L.G."/>
            <person name="Martin F."/>
            <person name="Kauserud H."/>
        </authorList>
    </citation>
    <scope>NUCLEOTIDE SEQUENCE</scope>
    <source>
        <strain evidence="1">9144</strain>
    </source>
</reference>
<accession>A0AAD6Y4Y0</accession>
<dbReference type="AlphaFoldDB" id="A0AAD6Y4Y0"/>
<sequence>MDIEAERAFCSNFVCCGIPLRDLHALFDHPKTSHQDPPYGQVTVPLAFIWARKQRGIGLQGSALLGSIPYGRQRRRRVHAPQTTQRLRPPSPSMAACAAASVYVNVSAYAPPPRARPHHACTRAAPLTGPLYRDAGPGLSLGAYGGGYMYAPRAREGC</sequence>
<comment type="caution">
    <text evidence="1">The sequence shown here is derived from an EMBL/GenBank/DDBJ whole genome shotgun (WGS) entry which is preliminary data.</text>
</comment>
<proteinExistence type="predicted"/>